<dbReference type="GO" id="GO:0005759">
    <property type="term" value="C:mitochondrial matrix"/>
    <property type="evidence" value="ECO:0000318"/>
    <property type="project" value="GO_Central"/>
</dbReference>
<dbReference type="GO" id="GO:0005739">
    <property type="term" value="C:mitochondrion"/>
    <property type="evidence" value="ECO:0000318"/>
    <property type="project" value="GO_Central"/>
</dbReference>
<reference evidence="3" key="2">
    <citation type="submission" date="2020-05" db="UniProtKB">
        <authorList>
            <consortium name="EnsemblMetazoa"/>
        </authorList>
    </citation>
    <scope>IDENTIFICATION</scope>
    <source>
        <strain evidence="3">wikel</strain>
    </source>
</reference>
<dbReference type="EMBL" id="ABJB010277735">
    <property type="status" value="NOT_ANNOTATED_CDS"/>
    <property type="molecule type" value="Genomic_DNA"/>
</dbReference>
<dbReference type="GO" id="GO:0046872">
    <property type="term" value="F:metal ion binding"/>
    <property type="evidence" value="ECO:0000318"/>
    <property type="project" value="GO_Central"/>
</dbReference>
<evidence type="ECO:0000256" key="1">
    <source>
        <dbReference type="SAM" id="MobiDB-lite"/>
    </source>
</evidence>
<dbReference type="EnsemblMetazoa" id="ISCW005736-RA">
    <property type="protein sequence ID" value="ISCW005736-PA"/>
    <property type="gene ID" value="ISCW005736"/>
</dbReference>
<keyword evidence="4" id="KW-1185">Reference proteome</keyword>
<feature type="region of interest" description="Disordered" evidence="1">
    <location>
        <begin position="30"/>
        <end position="64"/>
    </location>
</feature>
<evidence type="ECO:0000313" key="4">
    <source>
        <dbReference type="Proteomes" id="UP000001555"/>
    </source>
</evidence>
<dbReference type="GO" id="GO:0051087">
    <property type="term" value="F:protein-folding chaperone binding"/>
    <property type="evidence" value="ECO:0000318"/>
    <property type="project" value="GO_Central"/>
</dbReference>
<reference evidence="2 4" key="1">
    <citation type="submission" date="2008-03" db="EMBL/GenBank/DDBJ databases">
        <title>Annotation of Ixodes scapularis.</title>
        <authorList>
            <consortium name="Ixodes scapularis Genome Project Consortium"/>
            <person name="Caler E."/>
            <person name="Hannick L.I."/>
            <person name="Bidwell S."/>
            <person name="Joardar V."/>
            <person name="Thiagarajan M."/>
            <person name="Amedeo P."/>
            <person name="Galinsky K.J."/>
            <person name="Schobel S."/>
            <person name="Inman J."/>
            <person name="Hostetler J."/>
            <person name="Miller J."/>
            <person name="Hammond M."/>
            <person name="Megy K."/>
            <person name="Lawson D."/>
            <person name="Kodira C."/>
            <person name="Sutton G."/>
            <person name="Meyer J."/>
            <person name="Hill C.A."/>
            <person name="Birren B."/>
            <person name="Nene V."/>
            <person name="Collins F."/>
            <person name="Alarcon-Chaidez F."/>
            <person name="Wikel S."/>
            <person name="Strausberg R."/>
        </authorList>
    </citation>
    <scope>NUCLEOTIDE SEQUENCE [LARGE SCALE GENOMIC DNA]</scope>
    <source>
        <strain evidence="4">Wikel</strain>
        <strain evidence="2">Wikel colony</strain>
    </source>
</reference>
<dbReference type="PaxDb" id="6945-B7PNJ0"/>
<dbReference type="AlphaFoldDB" id="B7PNJ0"/>
<feature type="compositionally biased region" description="Basic residues" evidence="1">
    <location>
        <begin position="41"/>
        <end position="53"/>
    </location>
</feature>
<proteinExistence type="predicted"/>
<dbReference type="EMBL" id="DS753189">
    <property type="protein sequence ID" value="EEC08162.1"/>
    <property type="molecule type" value="Genomic_DNA"/>
</dbReference>
<dbReference type="VEuPathDB" id="VectorBase:ISCW005736"/>
<dbReference type="Proteomes" id="UP000001555">
    <property type="component" value="Unassembled WGS sequence"/>
</dbReference>
<name>B7PNJ0_IXOSC</name>
<dbReference type="HOGENOM" id="CLU_2870084_0_0_1"/>
<accession>B7PNJ0</accession>
<evidence type="ECO:0000313" key="3">
    <source>
        <dbReference type="EnsemblMetazoa" id="ISCW005736-PA"/>
    </source>
</evidence>
<organism>
    <name type="scientific">Ixodes scapularis</name>
    <name type="common">Black-legged tick</name>
    <name type="synonym">Deer tick</name>
    <dbReference type="NCBI Taxonomy" id="6945"/>
    <lineage>
        <taxon>Eukaryota</taxon>
        <taxon>Metazoa</taxon>
        <taxon>Ecdysozoa</taxon>
        <taxon>Arthropoda</taxon>
        <taxon>Chelicerata</taxon>
        <taxon>Arachnida</taxon>
        <taxon>Acari</taxon>
        <taxon>Parasitiformes</taxon>
        <taxon>Ixodida</taxon>
        <taxon>Ixodoidea</taxon>
        <taxon>Ixodidae</taxon>
        <taxon>Ixodinae</taxon>
        <taxon>Ixodes</taxon>
    </lineage>
</organism>
<protein>
    <submittedName>
        <fullName evidence="2 3">Uncharacterized protein</fullName>
    </submittedName>
</protein>
<dbReference type="GO" id="GO:0051082">
    <property type="term" value="F:unfolded protein binding"/>
    <property type="evidence" value="ECO:0000318"/>
    <property type="project" value="GO_Central"/>
</dbReference>
<dbReference type="InParanoid" id="B7PNJ0"/>
<sequence length="64" mass="6965">MAGLGKRLVSLLDRILVERFVPEDVIKGGIMIPEKGPSQGSKRRRGRHRHRGAHGGGADHSTGR</sequence>
<evidence type="ECO:0000313" key="2">
    <source>
        <dbReference type="EMBL" id="EEC08162.1"/>
    </source>
</evidence>
<gene>
    <name evidence="2" type="ORF">IscW_ISCW005736</name>
</gene>